<dbReference type="Pfam" id="PF06001">
    <property type="entry name" value="RING_CBP-p300"/>
    <property type="match status" value="1"/>
</dbReference>
<evidence type="ECO:0000313" key="21">
    <source>
        <dbReference type="Proteomes" id="UP000094527"/>
    </source>
</evidence>
<dbReference type="GO" id="GO:0045944">
    <property type="term" value="P:positive regulation of transcription by RNA polymerase II"/>
    <property type="evidence" value="ECO:0007669"/>
    <property type="project" value="TreeGrafter"/>
</dbReference>
<evidence type="ECO:0000259" key="18">
    <source>
        <dbReference type="PROSITE" id="PS50134"/>
    </source>
</evidence>
<dbReference type="SMART" id="SM00551">
    <property type="entry name" value="ZnF_TAZ"/>
    <property type="match status" value="1"/>
</dbReference>
<comment type="subcellular location">
    <subcellularLocation>
        <location evidence="1">Nucleus</location>
    </subcellularLocation>
</comment>
<feature type="region of interest" description="Disordered" evidence="16">
    <location>
        <begin position="819"/>
        <end position="844"/>
    </location>
</feature>
<dbReference type="SMART" id="SM00297">
    <property type="entry name" value="BROMO"/>
    <property type="match status" value="1"/>
</dbReference>
<evidence type="ECO:0000259" key="19">
    <source>
        <dbReference type="PROSITE" id="PS51727"/>
    </source>
</evidence>
<dbReference type="InterPro" id="IPR036427">
    <property type="entry name" value="Bromodomain-like_sf"/>
</dbReference>
<dbReference type="SUPFAM" id="SSF57933">
    <property type="entry name" value="TAZ domain"/>
    <property type="match status" value="1"/>
</dbReference>
<sequence>MGLAVDECLDNSISEDVKKANEVLGQQDAEQPTTPVKSRLQIPIPFEFKRPRRQNTRVFETNKLKKYLGPVLSHLERHEHSGPFLQPVDAEALGLVNYNDIVKQKMDLSTIRLRLETGFYIEPWQFIDDVWLMLDNAKRFNRKGTNVYRGAELLGKLFDEEVDRVMQEKMKYCCGKRLFYTPPTLFCVGKRVCIIPRETTYYSHGEQYIYCKKCFAAIPGDKVPLHNERQEIIKYVLKEEFDFRRNDHLEPEPLVPCRECGRLMHQICCMYLDHFWPDGYICENCRRPAFTPPVLLTAETLVKTRLSEFIESRVSNFLITSGAVDIKVAIRVVSSRDRLAQLKPQMNARFPERNGFPYRAKAIFAFLQLEGHEIAFFGMHVQEYGSDCPSPNNRRVYIGYLDSVQYFRPRELRTAVYREVLLGYLEYVRLRGFLTVHIWACPPGNDDDYIFHCHPPQQKIPQPGRLQEWYKTILRKGQEDKIVMEFKNLYKYILDEGLNPVDDLPYFEGDFWPMILEDSLKDIDKEEEKKKEEANANVTVAQGGPDSRLKKKPKKTIKRLSHHLAKDLPTKMINVIKRHQESFLVVILNTTEAIVNLPMRETEDGDCLLYADLMDGRDGLLSVAMERHYEFSSYRRAMFSTMLLLFELSHSEDQNVFMCSSCNLHFTKGFRCMECESESASVDMCPTCHDTERHIHDMTQIETKRNQTSQTSLLQLRMALVIGVLHAYTCFDDSCTRSTCQQYKQLYSHASACPRNSKDKCEECRPMAQLLKAHARFCIKVHCPVPNCSEFKMGFRLERVNKKFKHNRCLQRRMRMMLQQKSEQEPDSGEQTTIVDDIQPMELD</sequence>
<dbReference type="Gene3D" id="3.30.60.90">
    <property type="match status" value="1"/>
</dbReference>
<keyword evidence="4 15" id="KW-0479">Metal-binding</keyword>
<keyword evidence="9 14" id="KW-0103">Bromodomain</keyword>
<dbReference type="OMA" id="NGWVHQI"/>
<keyword evidence="6 15" id="KW-0862">Zinc</keyword>
<dbReference type="Gene3D" id="2.10.110.40">
    <property type="match status" value="1"/>
</dbReference>
<evidence type="ECO:0000256" key="4">
    <source>
        <dbReference type="ARBA" id="ARBA00022723"/>
    </source>
</evidence>
<protein>
    <recommendedName>
        <fullName evidence="2">histone acetyltransferase</fullName>
        <ecNumber evidence="2">2.3.1.48</ecNumber>
    </recommendedName>
</protein>
<organism evidence="20 21">
    <name type="scientific">Orchesella cincta</name>
    <name type="common">Springtail</name>
    <name type="synonym">Podura cincta</name>
    <dbReference type="NCBI Taxonomy" id="48709"/>
    <lineage>
        <taxon>Eukaryota</taxon>
        <taxon>Metazoa</taxon>
        <taxon>Ecdysozoa</taxon>
        <taxon>Arthropoda</taxon>
        <taxon>Hexapoda</taxon>
        <taxon>Collembola</taxon>
        <taxon>Entomobryomorpha</taxon>
        <taxon>Entomobryoidea</taxon>
        <taxon>Orchesellidae</taxon>
        <taxon>Orchesellinae</taxon>
        <taxon>Orchesella</taxon>
    </lineage>
</organism>
<dbReference type="STRING" id="48709.A0A1D2N5Y2"/>
<dbReference type="PRINTS" id="PR00503">
    <property type="entry name" value="BROMODOMAIN"/>
</dbReference>
<dbReference type="GO" id="GO:0031490">
    <property type="term" value="F:chromatin DNA binding"/>
    <property type="evidence" value="ECO:0007669"/>
    <property type="project" value="TreeGrafter"/>
</dbReference>
<keyword evidence="8" id="KW-0805">Transcription regulation</keyword>
<keyword evidence="3" id="KW-0808">Transferase</keyword>
<keyword evidence="11" id="KW-0804">Transcription</keyword>
<evidence type="ECO:0000256" key="7">
    <source>
        <dbReference type="ARBA" id="ARBA00022853"/>
    </source>
</evidence>
<keyword evidence="10" id="KW-0010">Activator</keyword>
<dbReference type="PANTHER" id="PTHR13808:SF1">
    <property type="entry name" value="HISTONE ACETYLTRANSFERASE"/>
    <property type="match status" value="1"/>
</dbReference>
<evidence type="ECO:0000259" key="17">
    <source>
        <dbReference type="PROSITE" id="PS50014"/>
    </source>
</evidence>
<feature type="domain" description="TAZ-type" evidence="18">
    <location>
        <begin position="707"/>
        <end position="791"/>
    </location>
</feature>
<dbReference type="PANTHER" id="PTHR13808">
    <property type="entry name" value="CBP/P300-RELATED"/>
    <property type="match status" value="1"/>
</dbReference>
<dbReference type="OrthoDB" id="899at2759"/>
<proteinExistence type="predicted"/>
<evidence type="ECO:0000313" key="20">
    <source>
        <dbReference type="EMBL" id="ODN00683.1"/>
    </source>
</evidence>
<dbReference type="Gene3D" id="1.20.920.10">
    <property type="entry name" value="Bromodomain-like"/>
    <property type="match status" value="1"/>
</dbReference>
<evidence type="ECO:0000256" key="2">
    <source>
        <dbReference type="ARBA" id="ARBA00013184"/>
    </source>
</evidence>
<dbReference type="Pfam" id="PF23570">
    <property type="entry name" value="PHD_P300"/>
    <property type="match status" value="1"/>
</dbReference>
<feature type="domain" description="CBP/p300-type HAT" evidence="19">
    <location>
        <begin position="295"/>
        <end position="653"/>
    </location>
</feature>
<comment type="catalytic activity">
    <reaction evidence="13">
        <text>L-lysyl-[protein] + acetyl-CoA = N(6)-acetyl-L-lysyl-[protein] + CoA + H(+)</text>
        <dbReference type="Rhea" id="RHEA:45948"/>
        <dbReference type="Rhea" id="RHEA-COMP:9752"/>
        <dbReference type="Rhea" id="RHEA-COMP:10731"/>
        <dbReference type="ChEBI" id="CHEBI:15378"/>
        <dbReference type="ChEBI" id="CHEBI:29969"/>
        <dbReference type="ChEBI" id="CHEBI:57287"/>
        <dbReference type="ChEBI" id="CHEBI:57288"/>
        <dbReference type="ChEBI" id="CHEBI:61930"/>
        <dbReference type="EC" id="2.3.1.48"/>
    </reaction>
</comment>
<dbReference type="InterPro" id="IPR013178">
    <property type="entry name" value="Histone_AcTrfase_Rtt109/CBP"/>
</dbReference>
<dbReference type="EMBL" id="LJIJ01000192">
    <property type="protein sequence ID" value="ODN00683.1"/>
    <property type="molecule type" value="Genomic_DNA"/>
</dbReference>
<dbReference type="GO" id="GO:0000123">
    <property type="term" value="C:histone acetyltransferase complex"/>
    <property type="evidence" value="ECO:0007669"/>
    <property type="project" value="TreeGrafter"/>
</dbReference>
<dbReference type="GO" id="GO:0005634">
    <property type="term" value="C:nucleus"/>
    <property type="evidence" value="ECO:0007669"/>
    <property type="project" value="UniProtKB-SubCell"/>
</dbReference>
<dbReference type="AlphaFoldDB" id="A0A1D2N5Y2"/>
<comment type="caution">
    <text evidence="20">The sequence shown here is derived from an EMBL/GenBank/DDBJ whole genome shotgun (WGS) entry which is preliminary data.</text>
</comment>
<keyword evidence="21" id="KW-1185">Reference proteome</keyword>
<dbReference type="InterPro" id="IPR056484">
    <property type="entry name" value="PHD_P300"/>
</dbReference>
<evidence type="ECO:0000256" key="13">
    <source>
        <dbReference type="ARBA" id="ARBA00048017"/>
    </source>
</evidence>
<feature type="zinc finger region" description="TAZ-type" evidence="15">
    <location>
        <begin position="707"/>
        <end position="791"/>
    </location>
</feature>
<dbReference type="InterPro" id="IPR035898">
    <property type="entry name" value="TAZ_dom_sf"/>
</dbReference>
<evidence type="ECO:0000256" key="14">
    <source>
        <dbReference type="PROSITE-ProRule" id="PRU00035"/>
    </source>
</evidence>
<dbReference type="InterPro" id="IPR010303">
    <property type="entry name" value="RING_CBP-p300"/>
</dbReference>
<feature type="domain" description="Bromo" evidence="17">
    <location>
        <begin position="76"/>
        <end position="148"/>
    </location>
</feature>
<gene>
    <name evidence="20" type="ORF">Ocin01_06001</name>
</gene>
<dbReference type="Pfam" id="PF02135">
    <property type="entry name" value="zf-TAZ"/>
    <property type="match status" value="1"/>
</dbReference>
<evidence type="ECO:0000256" key="16">
    <source>
        <dbReference type="SAM" id="MobiDB-lite"/>
    </source>
</evidence>
<evidence type="ECO:0000256" key="3">
    <source>
        <dbReference type="ARBA" id="ARBA00022679"/>
    </source>
</evidence>
<dbReference type="GO" id="GO:0008270">
    <property type="term" value="F:zinc ion binding"/>
    <property type="evidence" value="ECO:0007669"/>
    <property type="project" value="UniProtKB-KW"/>
</dbReference>
<dbReference type="PROSITE" id="PS50014">
    <property type="entry name" value="BROMODOMAIN_2"/>
    <property type="match status" value="1"/>
</dbReference>
<dbReference type="Gene3D" id="1.20.1020.10">
    <property type="entry name" value="TAZ domain"/>
    <property type="match status" value="1"/>
</dbReference>
<dbReference type="GO" id="GO:0003713">
    <property type="term" value="F:transcription coactivator activity"/>
    <property type="evidence" value="ECO:0007669"/>
    <property type="project" value="TreeGrafter"/>
</dbReference>
<evidence type="ECO:0000256" key="8">
    <source>
        <dbReference type="ARBA" id="ARBA00023015"/>
    </source>
</evidence>
<dbReference type="InterPro" id="IPR013083">
    <property type="entry name" value="Znf_RING/FYVE/PHD"/>
</dbReference>
<dbReference type="InterPro" id="IPR038547">
    <property type="entry name" value="RING_CBP-p300_sf"/>
</dbReference>
<dbReference type="InterPro" id="IPR031162">
    <property type="entry name" value="CBP_P300_HAT"/>
</dbReference>
<feature type="region of interest" description="Disordered" evidence="16">
    <location>
        <begin position="526"/>
        <end position="554"/>
    </location>
</feature>
<dbReference type="Pfam" id="PF00439">
    <property type="entry name" value="Bromodomain"/>
    <property type="match status" value="1"/>
</dbReference>
<evidence type="ECO:0000256" key="15">
    <source>
        <dbReference type="PROSITE-ProRule" id="PRU00203"/>
    </source>
</evidence>
<evidence type="ECO:0000256" key="5">
    <source>
        <dbReference type="ARBA" id="ARBA00022771"/>
    </source>
</evidence>
<reference evidence="20 21" key="1">
    <citation type="journal article" date="2016" name="Genome Biol. Evol.">
        <title>Gene Family Evolution Reflects Adaptation to Soil Environmental Stressors in the Genome of the Collembolan Orchesella cincta.</title>
        <authorList>
            <person name="Faddeeva-Vakhrusheva A."/>
            <person name="Derks M.F."/>
            <person name="Anvar S.Y."/>
            <person name="Agamennone V."/>
            <person name="Suring W."/>
            <person name="Smit S."/>
            <person name="van Straalen N.M."/>
            <person name="Roelofs D."/>
        </authorList>
    </citation>
    <scope>NUCLEOTIDE SEQUENCE [LARGE SCALE GENOMIC DNA]</scope>
    <source>
        <tissue evidence="20">Mixed pool</tissue>
    </source>
</reference>
<keyword evidence="7" id="KW-0156">Chromatin regulator</keyword>
<dbReference type="InterPro" id="IPR043145">
    <property type="entry name" value="Znf_ZZ_sf"/>
</dbReference>
<dbReference type="InterPro" id="IPR000197">
    <property type="entry name" value="Znf_TAZ"/>
</dbReference>
<evidence type="ECO:0000256" key="6">
    <source>
        <dbReference type="ARBA" id="ARBA00022833"/>
    </source>
</evidence>
<accession>A0A1D2N5Y2</accession>
<evidence type="ECO:0000256" key="11">
    <source>
        <dbReference type="ARBA" id="ARBA00023163"/>
    </source>
</evidence>
<dbReference type="GO" id="GO:0004402">
    <property type="term" value="F:histone acetyltransferase activity"/>
    <property type="evidence" value="ECO:0007669"/>
    <property type="project" value="InterPro"/>
</dbReference>
<dbReference type="SUPFAM" id="SSF47370">
    <property type="entry name" value="Bromodomain"/>
    <property type="match status" value="1"/>
</dbReference>
<keyword evidence="12" id="KW-0539">Nucleus</keyword>
<evidence type="ECO:0000256" key="10">
    <source>
        <dbReference type="ARBA" id="ARBA00023159"/>
    </source>
</evidence>
<evidence type="ECO:0000256" key="9">
    <source>
        <dbReference type="ARBA" id="ARBA00023117"/>
    </source>
</evidence>
<dbReference type="PROSITE" id="PS51727">
    <property type="entry name" value="CBP_P300_HAT"/>
    <property type="match status" value="1"/>
</dbReference>
<dbReference type="Pfam" id="PF08214">
    <property type="entry name" value="HAT_KAT11"/>
    <property type="match status" value="1"/>
</dbReference>
<dbReference type="PROSITE" id="PS50134">
    <property type="entry name" value="ZF_TAZ"/>
    <property type="match status" value="1"/>
</dbReference>
<keyword evidence="5 15" id="KW-0863">Zinc-finger</keyword>
<dbReference type="Gene3D" id="3.30.40.10">
    <property type="entry name" value="Zinc/RING finger domain, C3HC4 (zinc finger)"/>
    <property type="match status" value="1"/>
</dbReference>
<dbReference type="InterPro" id="IPR001487">
    <property type="entry name" value="Bromodomain"/>
</dbReference>
<dbReference type="EC" id="2.3.1.48" evidence="2"/>
<dbReference type="Proteomes" id="UP000094527">
    <property type="component" value="Unassembled WGS sequence"/>
</dbReference>
<dbReference type="CDD" id="cd15557">
    <property type="entry name" value="PHD_CBP_p300"/>
    <property type="match status" value="1"/>
</dbReference>
<evidence type="ECO:0000256" key="1">
    <source>
        <dbReference type="ARBA" id="ARBA00004123"/>
    </source>
</evidence>
<dbReference type="SMART" id="SM01250">
    <property type="entry name" value="KAT11"/>
    <property type="match status" value="1"/>
</dbReference>
<name>A0A1D2N5Y2_ORCCI</name>
<dbReference type="CDD" id="cd15802">
    <property type="entry name" value="RING_CBP-p300"/>
    <property type="match status" value="1"/>
</dbReference>
<dbReference type="GO" id="GO:0005667">
    <property type="term" value="C:transcription regulator complex"/>
    <property type="evidence" value="ECO:0007669"/>
    <property type="project" value="TreeGrafter"/>
</dbReference>
<evidence type="ECO:0000256" key="12">
    <source>
        <dbReference type="ARBA" id="ARBA00023242"/>
    </source>
</evidence>